<evidence type="ECO:0000313" key="3">
    <source>
        <dbReference type="EMBL" id="WOL02094.1"/>
    </source>
</evidence>
<keyword evidence="1" id="KW-0479">Metal-binding</keyword>
<dbReference type="PROSITE" id="PS50846">
    <property type="entry name" value="HMA_2"/>
    <property type="match status" value="1"/>
</dbReference>
<dbReference type="EMBL" id="CP136892">
    <property type="protein sequence ID" value="WOL02094.1"/>
    <property type="molecule type" value="Genomic_DNA"/>
</dbReference>
<proteinExistence type="predicted"/>
<dbReference type="Pfam" id="PF00403">
    <property type="entry name" value="HMA"/>
    <property type="match status" value="1"/>
</dbReference>
<reference evidence="3 4" key="1">
    <citation type="submission" date="2023-10" db="EMBL/GenBank/DDBJ databases">
        <title>Chromosome-scale genome assembly provides insights into flower coloration mechanisms of Canna indica.</title>
        <authorList>
            <person name="Li C."/>
        </authorList>
    </citation>
    <scope>NUCLEOTIDE SEQUENCE [LARGE SCALE GENOMIC DNA]</scope>
    <source>
        <tissue evidence="3">Flower</tissue>
    </source>
</reference>
<dbReference type="PANTHER" id="PTHR22814:SF351">
    <property type="entry name" value="HEAVY METAL-ASSOCIATED ISOPRENYLATED PLANT PROTEIN 28"/>
    <property type="match status" value="1"/>
</dbReference>
<dbReference type="GO" id="GO:0046872">
    <property type="term" value="F:metal ion binding"/>
    <property type="evidence" value="ECO:0007669"/>
    <property type="project" value="UniProtKB-KW"/>
</dbReference>
<dbReference type="AlphaFoldDB" id="A0AAQ3K5A3"/>
<organism evidence="3 4">
    <name type="scientific">Canna indica</name>
    <name type="common">Indian-shot</name>
    <dbReference type="NCBI Taxonomy" id="4628"/>
    <lineage>
        <taxon>Eukaryota</taxon>
        <taxon>Viridiplantae</taxon>
        <taxon>Streptophyta</taxon>
        <taxon>Embryophyta</taxon>
        <taxon>Tracheophyta</taxon>
        <taxon>Spermatophyta</taxon>
        <taxon>Magnoliopsida</taxon>
        <taxon>Liliopsida</taxon>
        <taxon>Zingiberales</taxon>
        <taxon>Cannaceae</taxon>
        <taxon>Canna</taxon>
    </lineage>
</organism>
<dbReference type="Gene3D" id="3.30.70.100">
    <property type="match status" value="1"/>
</dbReference>
<dbReference type="Proteomes" id="UP001327560">
    <property type="component" value="Chromosome 3"/>
</dbReference>
<protein>
    <submittedName>
        <fullName evidence="3">Heavy metal-associated isoprenylated plant protein 20-like</fullName>
    </submittedName>
</protein>
<dbReference type="InterPro" id="IPR036163">
    <property type="entry name" value="HMA_dom_sf"/>
</dbReference>
<gene>
    <name evidence="3" type="ORF">Cni_G10813</name>
</gene>
<feature type="domain" description="HMA" evidence="2">
    <location>
        <begin position="1"/>
        <end position="64"/>
    </location>
</feature>
<accession>A0AAQ3K5A3</accession>
<dbReference type="CDD" id="cd00371">
    <property type="entry name" value="HMA"/>
    <property type="match status" value="1"/>
</dbReference>
<keyword evidence="4" id="KW-1185">Reference proteome</keyword>
<dbReference type="InterPro" id="IPR006121">
    <property type="entry name" value="HMA_dom"/>
</dbReference>
<evidence type="ECO:0000259" key="2">
    <source>
        <dbReference type="PROSITE" id="PS50846"/>
    </source>
</evidence>
<name>A0AAQ3K5A3_9LILI</name>
<dbReference type="PANTHER" id="PTHR22814">
    <property type="entry name" value="COPPER TRANSPORT PROTEIN ATOX1-RELATED"/>
    <property type="match status" value="1"/>
</dbReference>
<dbReference type="SUPFAM" id="SSF55008">
    <property type="entry name" value="HMA, heavy metal-associated domain"/>
    <property type="match status" value="1"/>
</dbReference>
<evidence type="ECO:0000313" key="4">
    <source>
        <dbReference type="Proteomes" id="UP001327560"/>
    </source>
</evidence>
<evidence type="ECO:0000256" key="1">
    <source>
        <dbReference type="ARBA" id="ARBA00022723"/>
    </source>
</evidence>
<sequence>MTVVELCVHMDCSGCEARIKKALYKIKGVSAVDTDMAMQKVTVTGWVDQKKILKAVRKTGRSVVLYPSTLGSTYSDHQVQQPTPIDHLIFNVDTNSYNYYKHGYGDSSLYAHKLTEHTRIIDDEVRVHFSDDNPTSCSIM</sequence>